<name>W2T3X0_NECAM</name>
<evidence type="ECO:0000256" key="1">
    <source>
        <dbReference type="SAM" id="Phobius"/>
    </source>
</evidence>
<sequence>MFTIHVGVASAAFREWLHFFKAPFSGEFVEFERDTNQLIMEMEMEEMWSEPSPRRDPPTLLRNNSTTVLAIALIVIAIVMFAYIL</sequence>
<protein>
    <submittedName>
        <fullName evidence="2">Uncharacterized protein</fullName>
    </submittedName>
</protein>
<reference evidence="3" key="1">
    <citation type="journal article" date="2014" name="Nat. Genet.">
        <title>Genome of the human hookworm Necator americanus.</title>
        <authorList>
            <person name="Tang Y.T."/>
            <person name="Gao X."/>
            <person name="Rosa B.A."/>
            <person name="Abubucker S."/>
            <person name="Hallsworth-Pepin K."/>
            <person name="Martin J."/>
            <person name="Tyagi R."/>
            <person name="Heizer E."/>
            <person name="Zhang X."/>
            <person name="Bhonagiri-Palsikar V."/>
            <person name="Minx P."/>
            <person name="Warren W.C."/>
            <person name="Wang Q."/>
            <person name="Zhan B."/>
            <person name="Hotez P.J."/>
            <person name="Sternberg P.W."/>
            <person name="Dougall A."/>
            <person name="Gaze S.T."/>
            <person name="Mulvenna J."/>
            <person name="Sotillo J."/>
            <person name="Ranganathan S."/>
            <person name="Rabelo E.M."/>
            <person name="Wilson R.K."/>
            <person name="Felgner P.L."/>
            <person name="Bethony J."/>
            <person name="Hawdon J.M."/>
            <person name="Gasser R.B."/>
            <person name="Loukas A."/>
            <person name="Mitreva M."/>
        </authorList>
    </citation>
    <scope>NUCLEOTIDE SEQUENCE [LARGE SCALE GENOMIC DNA]</scope>
</reference>
<keyword evidence="1" id="KW-1133">Transmembrane helix</keyword>
<keyword evidence="3" id="KW-1185">Reference proteome</keyword>
<keyword evidence="1" id="KW-0472">Membrane</keyword>
<evidence type="ECO:0000313" key="2">
    <source>
        <dbReference type="EMBL" id="ETN75667.1"/>
    </source>
</evidence>
<dbReference type="AlphaFoldDB" id="W2T3X0"/>
<dbReference type="EMBL" id="KI660281">
    <property type="protein sequence ID" value="ETN75667.1"/>
    <property type="molecule type" value="Genomic_DNA"/>
</dbReference>
<organism evidence="2 3">
    <name type="scientific">Necator americanus</name>
    <name type="common">Human hookworm</name>
    <dbReference type="NCBI Taxonomy" id="51031"/>
    <lineage>
        <taxon>Eukaryota</taxon>
        <taxon>Metazoa</taxon>
        <taxon>Ecdysozoa</taxon>
        <taxon>Nematoda</taxon>
        <taxon>Chromadorea</taxon>
        <taxon>Rhabditida</taxon>
        <taxon>Rhabditina</taxon>
        <taxon>Rhabditomorpha</taxon>
        <taxon>Strongyloidea</taxon>
        <taxon>Ancylostomatidae</taxon>
        <taxon>Bunostominae</taxon>
        <taxon>Necator</taxon>
    </lineage>
</organism>
<accession>W2T3X0</accession>
<feature type="transmembrane region" description="Helical" evidence="1">
    <location>
        <begin position="66"/>
        <end position="84"/>
    </location>
</feature>
<dbReference type="KEGG" id="nai:NECAME_12215"/>
<dbReference type="OMA" id="MEMEEMW"/>
<evidence type="ECO:0000313" key="3">
    <source>
        <dbReference type="Proteomes" id="UP000053676"/>
    </source>
</evidence>
<proteinExistence type="predicted"/>
<dbReference type="Proteomes" id="UP000053676">
    <property type="component" value="Unassembled WGS sequence"/>
</dbReference>
<gene>
    <name evidence="2" type="ORF">NECAME_12215</name>
</gene>
<keyword evidence="1" id="KW-0812">Transmembrane</keyword>